<dbReference type="InterPro" id="IPR011990">
    <property type="entry name" value="TPR-like_helical_dom_sf"/>
</dbReference>
<sequence>MPSFRSSRRVTGLKDSDYDHEINLVNHDDRVASPSIETIGGATRASTGSQLLRDEDQEGRHGANADANGDTDRNAGHDAGSSRQSVEQEQNQQPKPAKRQSALTLEPQTTTATTAPSIEVEGPTPQEGPISVRNGTQRTRPATAERETAIDVLWENERGCIACGIALFSGKALGNLDPSPWQNQFHKTSPTTTKTAQVPDPSWEWAWPEWRVHRPEGVATDEFGWEYSFMFSKKFSWHGPKWWNSFVRRRCWVRKRIKKKPEDISDDPHMLNSDYFTVTPANHSRSSSVAGSRRGSISKTSIQTSVAEEKPDIEDVWTLMAVLRASRIDREKIEAVENYLAHAKDNLEHLQDEMHDIMGIFVFQASRRLLLSRLTQIYDDAVAADEQEGDQGKAKERKEHLAAAIKHADEEVKRLSYWSDVKGLAENGEAKHAVAENEGWNESWQGVDQSGPAHVNSGALPGSPKNIEGAIGSKVSTTKPEESAPSTVETLWESSVESQRPDYAPEYTSYQPHHKILKPREWTPQTFLAYVTAITNARLPERLASEFYGSGTTANEAAIALLNAAFTDKSASKAHSGRAFKKALHFMELRGHSHRNHAREFFKKRLKSSPPIDTGTFNILLAGNVKVKDLYNFDSILKLMIRHGCLPNAQTWSLFLQLMESEHVRRHAIQIMHSLGLLLDPIAIRLIAKELVVYDIHHVRDTWPGIREFLQSQDAKYGRCWVSKAAMNKIMNELGRLGNLASCLDLFDIMAELPSTTPTTLTLNTVLYHARSQRNFALSTAILRRAHELNIALDEQSYHELFSLAFRLRKPNAMGFIWRYACLEGKTSWHMRTRVSDLMDQSPGRGATKTDGKRTAADFPALPSFDQKDMEPFKRKNSGAWVARLMYERFKGWRPEEPLHKLLEASWEVDNRINQAVKQAKQQSQQPRKITVPGKSLSLRRKAWTSDLEWSERLHVDMTVTHLAPADGGENASPDRDPETTTADLTERVSP</sequence>
<proteinExistence type="predicted"/>
<feature type="region of interest" description="Disordered" evidence="1">
    <location>
        <begin position="962"/>
        <end position="991"/>
    </location>
</feature>
<reference evidence="3 4" key="1">
    <citation type="submission" date="2015-06" db="EMBL/GenBank/DDBJ databases">
        <title>Survival trade-offs in plant roots during colonization by closely related pathogenic and mutualistic fungi.</title>
        <authorList>
            <person name="Hacquard S."/>
            <person name="Kracher B."/>
            <person name="Hiruma K."/>
            <person name="Weinman A."/>
            <person name="Muench P."/>
            <person name="Garrido Oter R."/>
            <person name="Ver Loren van Themaat E."/>
            <person name="Dallerey J.-F."/>
            <person name="Damm U."/>
            <person name="Henrissat B."/>
            <person name="Lespinet O."/>
            <person name="Thon M."/>
            <person name="Kemen E."/>
            <person name="McHardy A.C."/>
            <person name="Schulze-Lefert P."/>
            <person name="O'Connell R.J."/>
        </authorList>
    </citation>
    <scope>NUCLEOTIDE SEQUENCE [LARGE SCALE GENOMIC DNA]</scope>
    <source>
        <strain evidence="3 4">0861</strain>
    </source>
</reference>
<feature type="compositionally biased region" description="Basic and acidic residues" evidence="1">
    <location>
        <begin position="52"/>
        <end position="63"/>
    </location>
</feature>
<feature type="compositionally biased region" description="Basic and acidic residues" evidence="1">
    <location>
        <begin position="973"/>
        <end position="991"/>
    </location>
</feature>
<feature type="compositionally biased region" description="Polar residues" evidence="1">
    <location>
        <begin position="474"/>
        <end position="497"/>
    </location>
</feature>
<protein>
    <submittedName>
        <fullName evidence="3">Meiotically up-regulated 65 protein</fullName>
    </submittedName>
</protein>
<gene>
    <name evidence="3" type="ORF">CT0861_08857</name>
</gene>
<dbReference type="Proteomes" id="UP000076552">
    <property type="component" value="Unassembled WGS sequence"/>
</dbReference>
<name>A0A166X2M9_9PEZI</name>
<dbReference type="STRING" id="708197.A0A166X2M9"/>
<dbReference type="EMBL" id="LFIV01000017">
    <property type="protein sequence ID" value="KZL76208.1"/>
    <property type="molecule type" value="Genomic_DNA"/>
</dbReference>
<evidence type="ECO:0000259" key="2">
    <source>
        <dbReference type="SMART" id="SM00694"/>
    </source>
</evidence>
<comment type="caution">
    <text evidence="3">The sequence shown here is derived from an EMBL/GenBank/DDBJ whole genome shotgun (WGS) entry which is preliminary data.</text>
</comment>
<accession>A0A166X2M9</accession>
<feature type="domain" description="Peroxin/Ferlin" evidence="2">
    <location>
        <begin position="224"/>
        <end position="259"/>
    </location>
</feature>
<evidence type="ECO:0000256" key="1">
    <source>
        <dbReference type="SAM" id="MobiDB-lite"/>
    </source>
</evidence>
<feature type="region of interest" description="Disordered" evidence="1">
    <location>
        <begin position="25"/>
        <end position="144"/>
    </location>
</feature>
<keyword evidence="4" id="KW-1185">Reference proteome</keyword>
<feature type="region of interest" description="Disordered" evidence="1">
    <location>
        <begin position="450"/>
        <end position="497"/>
    </location>
</feature>
<dbReference type="Gene3D" id="1.25.40.10">
    <property type="entry name" value="Tetratricopeptide repeat domain"/>
    <property type="match status" value="2"/>
</dbReference>
<evidence type="ECO:0000313" key="3">
    <source>
        <dbReference type="EMBL" id="KZL76208.1"/>
    </source>
</evidence>
<organism evidence="3 4">
    <name type="scientific">Colletotrichum tofieldiae</name>
    <dbReference type="NCBI Taxonomy" id="708197"/>
    <lineage>
        <taxon>Eukaryota</taxon>
        <taxon>Fungi</taxon>
        <taxon>Dikarya</taxon>
        <taxon>Ascomycota</taxon>
        <taxon>Pezizomycotina</taxon>
        <taxon>Sordariomycetes</taxon>
        <taxon>Hypocreomycetidae</taxon>
        <taxon>Glomerellales</taxon>
        <taxon>Glomerellaceae</taxon>
        <taxon>Colletotrichum</taxon>
        <taxon>Colletotrichum spaethianum species complex</taxon>
    </lineage>
</organism>
<feature type="region of interest" description="Disordered" evidence="1">
    <location>
        <begin position="840"/>
        <end position="860"/>
    </location>
</feature>
<evidence type="ECO:0000313" key="4">
    <source>
        <dbReference type="Proteomes" id="UP000076552"/>
    </source>
</evidence>
<dbReference type="GO" id="GO:0016020">
    <property type="term" value="C:membrane"/>
    <property type="evidence" value="ECO:0007669"/>
    <property type="project" value="InterPro"/>
</dbReference>
<feature type="compositionally biased region" description="Polar residues" evidence="1">
    <location>
        <begin position="81"/>
        <end position="94"/>
    </location>
</feature>
<dbReference type="SMART" id="SM00694">
    <property type="entry name" value="DysFC"/>
    <property type="match status" value="1"/>
</dbReference>
<dbReference type="AlphaFoldDB" id="A0A166X2M9"/>
<dbReference type="InterPro" id="IPR006614">
    <property type="entry name" value="Peroxin/Ferlin"/>
</dbReference>